<dbReference type="AlphaFoldDB" id="A0A662Z130"/>
<gene>
    <name evidence="2" type="ORF">SAMN05192557_0435</name>
</gene>
<dbReference type="RefSeq" id="WP_091473457.1">
    <property type="nucleotide sequence ID" value="NZ_FOIT01000001.1"/>
</dbReference>
<dbReference type="EMBL" id="FOIT01000001">
    <property type="protein sequence ID" value="SEV84593.1"/>
    <property type="molecule type" value="Genomic_DNA"/>
</dbReference>
<sequence>MNNEGFLLIDTLLAILTFSIIVTILVPSMIALHQTEALTEQTLKFKRDIYITLINSEAVLFDDEFFNAGVICRHEDIEVCTE</sequence>
<evidence type="ECO:0000256" key="1">
    <source>
        <dbReference type="SAM" id="Phobius"/>
    </source>
</evidence>
<keyword evidence="1" id="KW-0812">Transmembrane</keyword>
<keyword evidence="1" id="KW-0472">Membrane</keyword>
<protein>
    <recommendedName>
        <fullName evidence="4">Competence protein ComGE</fullName>
    </recommendedName>
</protein>
<keyword evidence="3" id="KW-1185">Reference proteome</keyword>
<feature type="transmembrane region" description="Helical" evidence="1">
    <location>
        <begin position="6"/>
        <end position="26"/>
    </location>
</feature>
<evidence type="ECO:0000313" key="2">
    <source>
        <dbReference type="EMBL" id="SEV84593.1"/>
    </source>
</evidence>
<keyword evidence="1" id="KW-1133">Transmembrane helix</keyword>
<evidence type="ECO:0000313" key="3">
    <source>
        <dbReference type="Proteomes" id="UP000243605"/>
    </source>
</evidence>
<proteinExistence type="predicted"/>
<reference evidence="2 3" key="1">
    <citation type="submission" date="2016-10" db="EMBL/GenBank/DDBJ databases">
        <authorList>
            <person name="Varghese N."/>
            <person name="Submissions S."/>
        </authorList>
    </citation>
    <scope>NUCLEOTIDE SEQUENCE [LARGE SCALE GENOMIC DNA]</scope>
    <source>
        <strain evidence="2 3">IBRC-M10081</strain>
    </source>
</reference>
<evidence type="ECO:0008006" key="4">
    <source>
        <dbReference type="Google" id="ProtNLM"/>
    </source>
</evidence>
<name>A0A662Z130_9STAP</name>
<dbReference type="Proteomes" id="UP000243605">
    <property type="component" value="Unassembled WGS sequence"/>
</dbReference>
<accession>A0A662Z130</accession>
<organism evidence="2 3">
    <name type="scientific">Aliicoccus persicus</name>
    <dbReference type="NCBI Taxonomy" id="930138"/>
    <lineage>
        <taxon>Bacteria</taxon>
        <taxon>Bacillati</taxon>
        <taxon>Bacillota</taxon>
        <taxon>Bacilli</taxon>
        <taxon>Bacillales</taxon>
        <taxon>Staphylococcaceae</taxon>
        <taxon>Aliicoccus</taxon>
    </lineage>
</organism>
<dbReference type="OrthoDB" id="2418324at2"/>